<sequence length="94" mass="10185">MSPLNPQSQLRFNGKRKSKHPGRFRTSPTPPTSVPQASILTSSFINSIEMYSDDLAPLKPSNLNDKGQGIGLLSHSASSVQLIPPRPAPRDSSF</sequence>
<name>A0AAW0BIA3_9AGAR</name>
<accession>A0AAW0BIA3</accession>
<feature type="compositionally biased region" description="Polar residues" evidence="1">
    <location>
        <begin position="1"/>
        <end position="11"/>
    </location>
</feature>
<feature type="region of interest" description="Disordered" evidence="1">
    <location>
        <begin position="59"/>
        <end position="94"/>
    </location>
</feature>
<dbReference type="AlphaFoldDB" id="A0AAW0BIA3"/>
<dbReference type="Proteomes" id="UP001383192">
    <property type="component" value="Unassembled WGS sequence"/>
</dbReference>
<comment type="caution">
    <text evidence="2">The sequence shown here is derived from an EMBL/GenBank/DDBJ whole genome shotgun (WGS) entry which is preliminary data.</text>
</comment>
<feature type="compositionally biased region" description="Basic residues" evidence="1">
    <location>
        <begin position="13"/>
        <end position="23"/>
    </location>
</feature>
<evidence type="ECO:0000256" key="1">
    <source>
        <dbReference type="SAM" id="MobiDB-lite"/>
    </source>
</evidence>
<dbReference type="EMBL" id="JAYKXP010000106">
    <property type="protein sequence ID" value="KAK7026112.1"/>
    <property type="molecule type" value="Genomic_DNA"/>
</dbReference>
<gene>
    <name evidence="2" type="ORF">VNI00_015687</name>
</gene>
<feature type="region of interest" description="Disordered" evidence="1">
    <location>
        <begin position="1"/>
        <end position="36"/>
    </location>
</feature>
<evidence type="ECO:0000313" key="3">
    <source>
        <dbReference type="Proteomes" id="UP001383192"/>
    </source>
</evidence>
<evidence type="ECO:0000313" key="2">
    <source>
        <dbReference type="EMBL" id="KAK7026112.1"/>
    </source>
</evidence>
<proteinExistence type="predicted"/>
<protein>
    <submittedName>
        <fullName evidence="2">Uncharacterized protein</fullName>
    </submittedName>
</protein>
<keyword evidence="3" id="KW-1185">Reference proteome</keyword>
<reference evidence="2 3" key="1">
    <citation type="submission" date="2024-01" db="EMBL/GenBank/DDBJ databases">
        <title>A draft genome for a cacao thread blight-causing isolate of Paramarasmius palmivorus.</title>
        <authorList>
            <person name="Baruah I.K."/>
            <person name="Bukari Y."/>
            <person name="Amoako-Attah I."/>
            <person name="Meinhardt L.W."/>
            <person name="Bailey B.A."/>
            <person name="Cohen S.P."/>
        </authorList>
    </citation>
    <scope>NUCLEOTIDE SEQUENCE [LARGE SCALE GENOMIC DNA]</scope>
    <source>
        <strain evidence="2 3">GH-12</strain>
    </source>
</reference>
<organism evidence="2 3">
    <name type="scientific">Paramarasmius palmivorus</name>
    <dbReference type="NCBI Taxonomy" id="297713"/>
    <lineage>
        <taxon>Eukaryota</taxon>
        <taxon>Fungi</taxon>
        <taxon>Dikarya</taxon>
        <taxon>Basidiomycota</taxon>
        <taxon>Agaricomycotina</taxon>
        <taxon>Agaricomycetes</taxon>
        <taxon>Agaricomycetidae</taxon>
        <taxon>Agaricales</taxon>
        <taxon>Marasmiineae</taxon>
        <taxon>Marasmiaceae</taxon>
        <taxon>Paramarasmius</taxon>
    </lineage>
</organism>